<dbReference type="KEGG" id="gpa:GPA_26750"/>
<accession>D6EAI6</accession>
<dbReference type="EMBL" id="FP929047">
    <property type="protein sequence ID" value="CBL04733.1"/>
    <property type="molecule type" value="Genomic_DNA"/>
</dbReference>
<gene>
    <name evidence="2" type="ORF">GPA_26750</name>
</gene>
<organism evidence="2 3">
    <name type="scientific">Gordonibacter pamelaeae 7-10-1-b</name>
    <dbReference type="NCBI Taxonomy" id="657308"/>
    <lineage>
        <taxon>Bacteria</taxon>
        <taxon>Bacillati</taxon>
        <taxon>Actinomycetota</taxon>
        <taxon>Coriobacteriia</taxon>
        <taxon>Eggerthellales</taxon>
        <taxon>Eggerthellaceae</taxon>
        <taxon>Gordonibacter</taxon>
    </lineage>
</organism>
<name>D6EAI6_9ACTN</name>
<evidence type="ECO:0000256" key="1">
    <source>
        <dbReference type="SAM" id="MobiDB-lite"/>
    </source>
</evidence>
<keyword evidence="3" id="KW-1185">Reference proteome</keyword>
<evidence type="ECO:0000313" key="3">
    <source>
        <dbReference type="Proteomes" id="UP000008805"/>
    </source>
</evidence>
<dbReference type="AlphaFoldDB" id="D6EAI6"/>
<dbReference type="Proteomes" id="UP000008805">
    <property type="component" value="Chromosome"/>
</dbReference>
<proteinExistence type="predicted"/>
<protein>
    <submittedName>
        <fullName evidence="2">Uncharacterized protein</fullName>
    </submittedName>
</protein>
<feature type="region of interest" description="Disordered" evidence="1">
    <location>
        <begin position="1"/>
        <end position="23"/>
    </location>
</feature>
<evidence type="ECO:0000313" key="2">
    <source>
        <dbReference type="EMBL" id="CBL04733.1"/>
    </source>
</evidence>
<dbReference type="HOGENOM" id="CLU_3099355_0_0_11"/>
<reference evidence="2 3" key="2">
    <citation type="submission" date="2010-03" db="EMBL/GenBank/DDBJ databases">
        <authorList>
            <person name="Pajon A."/>
        </authorList>
    </citation>
    <scope>NUCLEOTIDE SEQUENCE [LARGE SCALE GENOMIC DNA]</scope>
    <source>
        <strain evidence="3">7-10-1-b</strain>
    </source>
</reference>
<sequence length="51" mass="5701">MGQGQVDGDSAHALDSHYNSSPFIRTARRQRARYFLYDPGSQRITENTASA</sequence>
<reference evidence="2 3" key="1">
    <citation type="submission" date="2010-03" db="EMBL/GenBank/DDBJ databases">
        <title>The genome sequence of Gordonibacter pamelaeae 7-10-1-bT.</title>
        <authorList>
            <consortium name="metaHIT consortium -- http://www.metahit.eu/"/>
            <person name="Pajon A."/>
            <person name="Turner K."/>
            <person name="Parkhill J."/>
            <person name="Timmis K."/>
            <person name="Oxley A."/>
            <person name="Wurdemann D."/>
        </authorList>
    </citation>
    <scope>NUCLEOTIDE SEQUENCE [LARGE SCALE GENOMIC DNA]</scope>
    <source>
        <strain evidence="3">7-10-1-b</strain>
    </source>
</reference>